<dbReference type="GO" id="GO:0005737">
    <property type="term" value="C:cytoplasm"/>
    <property type="evidence" value="ECO:0007669"/>
    <property type="project" value="UniProtKB-SubCell"/>
</dbReference>
<keyword evidence="13" id="KW-1185">Reference proteome</keyword>
<evidence type="ECO:0000256" key="10">
    <source>
        <dbReference type="SAM" id="MobiDB-lite"/>
    </source>
</evidence>
<evidence type="ECO:0000313" key="13">
    <source>
        <dbReference type="Proteomes" id="UP001367676"/>
    </source>
</evidence>
<proteinExistence type="inferred from homology"/>
<keyword evidence="9" id="KW-0539">Nucleus</keyword>
<dbReference type="PANTHER" id="PTHR31196">
    <property type="entry name" value="RNA POLYMERASE II NUCLEAR LOCALIZATION PROTEIN SLC7A6OS-RELATED"/>
    <property type="match status" value="1"/>
</dbReference>
<feature type="domain" description="Transcription factor Iwr1" evidence="11">
    <location>
        <begin position="124"/>
        <end position="187"/>
    </location>
</feature>
<feature type="compositionally biased region" description="Acidic residues" evidence="10">
    <location>
        <begin position="185"/>
        <end position="195"/>
    </location>
</feature>
<evidence type="ECO:0000256" key="1">
    <source>
        <dbReference type="ARBA" id="ARBA00003202"/>
    </source>
</evidence>
<dbReference type="PANTHER" id="PTHR31196:SF2">
    <property type="entry name" value="RNA POLYMERASE II NUCLEAR LOCALIZATION PROTEIN SLC7A6OS-RELATED"/>
    <property type="match status" value="1"/>
</dbReference>
<comment type="function">
    <text evidence="1">Directs RNA polymerase II nuclear import.</text>
</comment>
<sequence length="248" mass="28951">MSFLKVKRKNEEDPKEVFILASKRSKLEDASQVPVFELTNSSVQGEDIDSVINNTIKNHASIKSRTFDLEKLRSKLREDNAERARENKLKVLNHIRKLDSSSTEESIPVIDLSDDSDTDENENKYVYDLYYSSTFVDLSNPETIKDYCLREVGDELYTKEESDDEFVNDDEDDSNDENYWKNDYPDEMDEEDEDPAAFLSRQLKNTHLHSDYSLSSSEYDEDIERDYYCSSKCENDYYNEVVSDSESD</sequence>
<evidence type="ECO:0000259" key="11">
    <source>
        <dbReference type="Pfam" id="PF08574"/>
    </source>
</evidence>
<reference evidence="12 13" key="1">
    <citation type="submission" date="2024-03" db="EMBL/GenBank/DDBJ databases">
        <title>Adaptation during the transition from Ophiocordyceps entomopathogen to insect associate is accompanied by gene loss and intensified selection.</title>
        <authorList>
            <person name="Ward C.M."/>
            <person name="Onetto C.A."/>
            <person name="Borneman A.R."/>
        </authorList>
    </citation>
    <scope>NUCLEOTIDE SEQUENCE [LARGE SCALE GENOMIC DNA]</scope>
    <source>
        <strain evidence="12">AWRI1</strain>
        <tissue evidence="12">Single Adult Female</tissue>
    </source>
</reference>
<name>A0AAN9Y6Z4_9HEMI</name>
<comment type="similarity">
    <text evidence="4">Belongs to the IWR1/SLC7A6OS family.</text>
</comment>
<keyword evidence="8" id="KW-0653">Protein transport</keyword>
<keyword evidence="7" id="KW-0963">Cytoplasm</keyword>
<organism evidence="12 13">
    <name type="scientific">Parthenolecanium corni</name>
    <dbReference type="NCBI Taxonomy" id="536013"/>
    <lineage>
        <taxon>Eukaryota</taxon>
        <taxon>Metazoa</taxon>
        <taxon>Ecdysozoa</taxon>
        <taxon>Arthropoda</taxon>
        <taxon>Hexapoda</taxon>
        <taxon>Insecta</taxon>
        <taxon>Pterygota</taxon>
        <taxon>Neoptera</taxon>
        <taxon>Paraneoptera</taxon>
        <taxon>Hemiptera</taxon>
        <taxon>Sternorrhyncha</taxon>
        <taxon>Coccoidea</taxon>
        <taxon>Coccidae</taxon>
        <taxon>Parthenolecanium</taxon>
    </lineage>
</organism>
<evidence type="ECO:0000256" key="7">
    <source>
        <dbReference type="ARBA" id="ARBA00022490"/>
    </source>
</evidence>
<dbReference type="Proteomes" id="UP001367676">
    <property type="component" value="Unassembled WGS sequence"/>
</dbReference>
<dbReference type="InterPro" id="IPR040218">
    <property type="entry name" value="SLC7A6OS"/>
</dbReference>
<comment type="subcellular location">
    <subcellularLocation>
        <location evidence="3">Cytoplasm</location>
    </subcellularLocation>
    <subcellularLocation>
        <location evidence="2">Nucleus</location>
    </subcellularLocation>
</comment>
<evidence type="ECO:0000256" key="6">
    <source>
        <dbReference type="ARBA" id="ARBA00022448"/>
    </source>
</evidence>
<dbReference type="AlphaFoldDB" id="A0AAN9Y6Z4"/>
<dbReference type="EMBL" id="JBBCAQ010000017">
    <property type="protein sequence ID" value="KAK7597753.1"/>
    <property type="molecule type" value="Genomic_DNA"/>
</dbReference>
<evidence type="ECO:0000256" key="2">
    <source>
        <dbReference type="ARBA" id="ARBA00004123"/>
    </source>
</evidence>
<keyword evidence="6" id="KW-0813">Transport</keyword>
<dbReference type="InterPro" id="IPR013883">
    <property type="entry name" value="TF_Iwr1_dom"/>
</dbReference>
<accession>A0AAN9Y6Z4</accession>
<dbReference type="GO" id="GO:0005634">
    <property type="term" value="C:nucleus"/>
    <property type="evidence" value="ECO:0007669"/>
    <property type="project" value="UniProtKB-SubCell"/>
</dbReference>
<evidence type="ECO:0000313" key="12">
    <source>
        <dbReference type="EMBL" id="KAK7597753.1"/>
    </source>
</evidence>
<protein>
    <recommendedName>
        <fullName evidence="5">Probable RNA polymerase II nuclear localization protein SLC7A6OS</fullName>
    </recommendedName>
</protein>
<evidence type="ECO:0000256" key="8">
    <source>
        <dbReference type="ARBA" id="ARBA00022927"/>
    </source>
</evidence>
<evidence type="ECO:0000256" key="5">
    <source>
        <dbReference type="ARBA" id="ARBA00017036"/>
    </source>
</evidence>
<evidence type="ECO:0000256" key="4">
    <source>
        <dbReference type="ARBA" id="ARBA00010218"/>
    </source>
</evidence>
<comment type="caution">
    <text evidence="12">The sequence shown here is derived from an EMBL/GenBank/DDBJ whole genome shotgun (WGS) entry which is preliminary data.</text>
</comment>
<gene>
    <name evidence="12" type="ORF">V9T40_009978</name>
</gene>
<feature type="region of interest" description="Disordered" evidence="10">
    <location>
        <begin position="159"/>
        <end position="195"/>
    </location>
</feature>
<dbReference type="Pfam" id="PF08574">
    <property type="entry name" value="Iwr1"/>
    <property type="match status" value="1"/>
</dbReference>
<feature type="compositionally biased region" description="Acidic residues" evidence="10">
    <location>
        <begin position="161"/>
        <end position="176"/>
    </location>
</feature>
<dbReference type="GO" id="GO:0015031">
    <property type="term" value="P:protein transport"/>
    <property type="evidence" value="ECO:0007669"/>
    <property type="project" value="UniProtKB-KW"/>
</dbReference>
<evidence type="ECO:0000256" key="9">
    <source>
        <dbReference type="ARBA" id="ARBA00023242"/>
    </source>
</evidence>
<dbReference type="GO" id="GO:0032502">
    <property type="term" value="P:developmental process"/>
    <property type="evidence" value="ECO:0007669"/>
    <property type="project" value="TreeGrafter"/>
</dbReference>
<evidence type="ECO:0000256" key="3">
    <source>
        <dbReference type="ARBA" id="ARBA00004496"/>
    </source>
</evidence>